<dbReference type="PANTHER" id="PTHR32305">
    <property type="match status" value="1"/>
</dbReference>
<evidence type="ECO:0000256" key="3">
    <source>
        <dbReference type="ARBA" id="ARBA00023026"/>
    </source>
</evidence>
<feature type="domain" description="Insecticide toxin TcdB middle/C-terminal" evidence="5">
    <location>
        <begin position="837"/>
        <end position="957"/>
    </location>
</feature>
<feature type="region of interest" description="Disordered" evidence="4">
    <location>
        <begin position="2331"/>
        <end position="2352"/>
    </location>
</feature>
<evidence type="ECO:0008006" key="9">
    <source>
        <dbReference type="Google" id="ProtNLM"/>
    </source>
</evidence>
<evidence type="ECO:0000313" key="7">
    <source>
        <dbReference type="EMBL" id="KAB8194366.1"/>
    </source>
</evidence>
<dbReference type="SUPFAM" id="SSF69318">
    <property type="entry name" value="Integrin alpha N-terminal domain"/>
    <property type="match status" value="1"/>
</dbReference>
<dbReference type="PANTHER" id="PTHR32305:SF15">
    <property type="entry name" value="PROTEIN RHSA-RELATED"/>
    <property type="match status" value="1"/>
</dbReference>
<dbReference type="Proteomes" id="UP000320431">
    <property type="component" value="Unassembled WGS sequence"/>
</dbReference>
<dbReference type="InterPro" id="IPR022045">
    <property type="entry name" value="TcdB_toxin_mid/N"/>
</dbReference>
<dbReference type="InterPro" id="IPR022044">
    <property type="entry name" value="TcdB_toxin_mid/C"/>
</dbReference>
<comment type="caution">
    <text evidence="7">The sequence shown here is derived from an EMBL/GenBank/DDBJ whole genome shotgun (WGS) entry which is preliminary data.</text>
</comment>
<dbReference type="GO" id="GO:0005576">
    <property type="term" value="C:extracellular region"/>
    <property type="evidence" value="ECO:0007669"/>
    <property type="project" value="UniProtKB-SubCell"/>
</dbReference>
<protein>
    <recommendedName>
        <fullName evidence="9">Toxin</fullName>
    </recommendedName>
</protein>
<keyword evidence="2" id="KW-0964">Secreted</keyword>
<feature type="compositionally biased region" description="Polar residues" evidence="4">
    <location>
        <begin position="2334"/>
        <end position="2352"/>
    </location>
</feature>
<organism evidence="7 8">
    <name type="scientific">Marilutibacter maris</name>
    <dbReference type="NCBI Taxonomy" id="1605891"/>
    <lineage>
        <taxon>Bacteria</taxon>
        <taxon>Pseudomonadati</taxon>
        <taxon>Pseudomonadota</taxon>
        <taxon>Gammaproteobacteria</taxon>
        <taxon>Lysobacterales</taxon>
        <taxon>Lysobacteraceae</taxon>
        <taxon>Marilutibacter</taxon>
    </lineage>
</organism>
<evidence type="ECO:0000259" key="5">
    <source>
        <dbReference type="Pfam" id="PF12255"/>
    </source>
</evidence>
<sequence length="2352" mass="256728">MASTIELPKLSTPAGGGAVRGMGESYAADDFTGAATFRIPVPASECREVTPQLVLGYTSGGSNGAFGLGFELALPRISRRTDAGIPRYDDSDEFIADGEVLVPALEQAGDQWRPIVSPRSAHGIDYEVRRYRKRVDGDGTRFERWRRLSDNDEHWRIASADGSVAVLGADPAARIADPDAPARVLSWLIEYSLTALGDRVEYRYKAEDGDNIPSVPSNAGRDHRANRYIAEIRYGAYDDGQGGLAYAMRVVFDYGEYDISAANPDPYAPVRTWPARPDPFSSYRSGFEIRTYRLCRGVLMFHALPELGAQPCLVAATVLSHTVQDGLSVLDRAVQRGYRHDDAGCTMLEVPGIALDYQPFEPARQSFQPVAPARGSFPAPLSQGELIVADLLGEGLPGLLFSTPSACQFWRNLGDGRFAAALTPQAMPVQRDVSSGRQLLTSLQGNGQLDCVVAESGQAGYYRYRRNSGWSAFQAFPQWAPESATAAAQYVDLSGSGLTDLLVMQDASLRWYPGRGEEGYGEPVELVLEAGVPDPRSSSQTELVDFADLIGDGGAHIVRIRDGSVECWPSLGYGRFGARVLFDAAPVFPGGFDASRLRLADISGSGGADLIYFGERQAHVYLNLAGDGFAEPVTVELPAAYSQLSYAGSADLLGGGSHDLLLGTATQGQWLIDFTGGRKPWLLCAVRNDLGASTELTYASSSRFALDDALAGRPWPCTLPFPVQVLTRVVRTEPFSDARDTLRLAYHDGYYDPVAQSFRGFGQVERWTEQTVDGQAFAPTAHTRTWYATGAFVDGDLLTLQYLRDYWHGEAGRQPAPPDSAIRTLEAPPDAALLRVAQRALKGQVLRSESYGLDGGPQEDRPFTVIGNSYTLDEVQPGSGDHDAVFQVSARETVTAVYERDAQDPRISQQFTLEVDAYGHVLLAVEVANRRGNTSNGVPATAWPAFQTEALATARQSTFAAPLEHGDAFIVPALEDIAYQLGQVAPTAGGWLDFDTVLARTRTALQHVIPPEQAFSGAQPQARLRLDSRQIYWDAAQAQALPFGNVAWPGLLHHALATRMSIGMVAQTYGDRLSAEQLQDEGFLQRDGDFWWAPGDITRYTDATGFHRPVSATDAAGNSVSVGYDPYALLPVSITNADGTARAVPDYQTLQATTLTDVNGVVDQVLPDALGRVVVATRFHAPAGGTRQGDGDLSGYVPRTATGIDEVLADPAAYLQQMTGYFYYDYGIGSEQPPVVLSVARQLHVSQLTSGQSSRLKLVTSYSDALGRGLETRTRVEAAACGQEQDAWVCNDQVQLDVQGQAVKRWLPRFGDTAAFTGDRGQWYDTDWRDAQGRVVETLTAKGFIARNVYRAWTGEQWDLDDTVPTSPYYLAHIGDTSPEFADERRALEQAAFFADTYLTQWLDPLGRVVDLEQRNRSTDAPQVQSMVTASVLDLDGRTLALADPRFSARNAAGDPPVWNIVSGYDLAGNTMSLDSMDSGTRVAFNDALGRLVHQWDGRGVHSRRDYDAMNRITGIYVDGALGLQQVVERLSYGTDAATNSIGRRVELRDASGVLSEGPFDLGGKPVSSRFQLRVDYVDEVDWSPGKTVALEPARTTLSERNAFEQLIDKTCADGSRQRNDYYAIGWMASADLTLAGATAPSQVLAQAVYSPEGKRASAQLGSDLLAVRRYEDSTGRLLGIDTSRRGDGKALQRIAYTYDPVGNVTCAEDATVPLVFCNQSQIGPRQDYGYDAIYRLRQASGRENPAIGADSYRTGFKQSVYIPLCPDNPTDATKLVPYQESYRYDDSGNLTLLEHTTPESGLSWTRRYSVSESSNRVVLDDGDGSGADPDAAYDANGNMVDFEHLRSMDWDWRNKPHRAVTIARSGDDDDAQYYVYNSAGQRVRRVTQRLTAGGLQVEDKVYLDGCELVRELPASGPPEVVRTGISVGEGGGRLLMAYHWPASDGRSPQWRFQLATVTGSAALEVEADGSVISYEEYFPYGGTAIIAGNSQTEVELKDYRFCGKECDATTGLYFFGDRYYVTWLARWLSPDPNGPVDSPNLYQYVGCNPLSYVDPSGGCRAKINVPPSGTTTAFSTFESNYRYLSQSESDAYQQLAQDINDYVYKYNSEATGSYDARLSPQLEYRVLSMFEKFKPLHIASNPELLSVFRTAQGNAGVDDDTGGIKSYTKMRSPYFTRAMNDTEMGDIVASDDFYRTVELHHGAKKQFLPEYATSASNLWALSRGGSSYGVVGQHEGAFHTVGAAKFGNIYTTELPAYTGLLLHWQGLRTLKGDDPMDAFKPPPPQPVFTTQPLLPSFSTLLSSIPQSSFTQPVVQGYAPPQQPMLLWSPQPSPTFFPNQSGGHGYPSTNLY</sequence>
<keyword evidence="3" id="KW-0843">Virulence</keyword>
<dbReference type="Gene3D" id="2.180.10.10">
    <property type="entry name" value="RHS repeat-associated core"/>
    <property type="match status" value="1"/>
</dbReference>
<dbReference type="EMBL" id="VICD02000084">
    <property type="protein sequence ID" value="KAB8194366.1"/>
    <property type="molecule type" value="Genomic_DNA"/>
</dbReference>
<reference evidence="7 8" key="1">
    <citation type="submission" date="2019-10" db="EMBL/GenBank/DDBJ databases">
        <title>Lysobacter alkalisoli sp. nov., isolated from saline-alkaline soil.</title>
        <authorList>
            <person name="Sun J.-Q."/>
        </authorList>
    </citation>
    <scope>NUCLEOTIDE SEQUENCE [LARGE SCALE GENOMIC DNA]</scope>
    <source>
        <strain evidence="7 8">KCTC 42381</strain>
    </source>
</reference>
<evidence type="ECO:0000313" key="8">
    <source>
        <dbReference type="Proteomes" id="UP000320431"/>
    </source>
</evidence>
<name>A0A508B180_9GAMM</name>
<feature type="domain" description="Insecticide toxin TcdB middle/N-terminal" evidence="6">
    <location>
        <begin position="649"/>
        <end position="790"/>
    </location>
</feature>
<gene>
    <name evidence="7" type="ORF">FKV24_006005</name>
</gene>
<dbReference type="Pfam" id="PF03534">
    <property type="entry name" value="SpvB"/>
    <property type="match status" value="1"/>
</dbReference>
<evidence type="ECO:0000256" key="4">
    <source>
        <dbReference type="SAM" id="MobiDB-lite"/>
    </source>
</evidence>
<dbReference type="PRINTS" id="PR01341">
    <property type="entry name" value="SALSPVBPROT"/>
</dbReference>
<dbReference type="GO" id="GO:0005737">
    <property type="term" value="C:cytoplasm"/>
    <property type="evidence" value="ECO:0007669"/>
    <property type="project" value="InterPro"/>
</dbReference>
<evidence type="ECO:0000256" key="1">
    <source>
        <dbReference type="ARBA" id="ARBA00004613"/>
    </source>
</evidence>
<dbReference type="Pfam" id="PF12255">
    <property type="entry name" value="TcdB_toxin_midC"/>
    <property type="match status" value="1"/>
</dbReference>
<dbReference type="NCBIfam" id="TIGR03696">
    <property type="entry name" value="Rhs_assc_core"/>
    <property type="match status" value="1"/>
</dbReference>
<dbReference type="InterPro" id="IPR022385">
    <property type="entry name" value="Rhs_assc_core"/>
</dbReference>
<dbReference type="InterPro" id="IPR050708">
    <property type="entry name" value="T6SS_VgrG/RHS"/>
</dbReference>
<evidence type="ECO:0000259" key="6">
    <source>
        <dbReference type="Pfam" id="PF12256"/>
    </source>
</evidence>
<dbReference type="InterPro" id="IPR003284">
    <property type="entry name" value="Sal_SpvB"/>
</dbReference>
<proteinExistence type="predicted"/>
<accession>A0A508B180</accession>
<dbReference type="RefSeq" id="WP_141481724.1">
    <property type="nucleotide sequence ID" value="NZ_VICD02000084.1"/>
</dbReference>
<dbReference type="InterPro" id="IPR028994">
    <property type="entry name" value="Integrin_alpha_N"/>
</dbReference>
<dbReference type="Pfam" id="PF12256">
    <property type="entry name" value="TcdB_toxin_midN"/>
    <property type="match status" value="1"/>
</dbReference>
<evidence type="ECO:0000256" key="2">
    <source>
        <dbReference type="ARBA" id="ARBA00022525"/>
    </source>
</evidence>
<comment type="subcellular location">
    <subcellularLocation>
        <location evidence="1">Secreted</location>
    </subcellularLocation>
</comment>